<evidence type="ECO:0000256" key="4">
    <source>
        <dbReference type="ARBA" id="ARBA00023136"/>
    </source>
</evidence>
<reference evidence="6 7" key="1">
    <citation type="submission" date="2014-12" db="EMBL/GenBank/DDBJ databases">
        <title>Draft Genome Sequence of Pseudoalteromonas luteoviolacea HI1.</title>
        <authorList>
            <person name="Asahina A.Y."/>
            <person name="Hadfield M.G."/>
        </authorList>
    </citation>
    <scope>NUCLEOTIDE SEQUENCE [LARGE SCALE GENOMIC DNA]</scope>
    <source>
        <strain evidence="6 7">HI1</strain>
    </source>
</reference>
<dbReference type="Proteomes" id="UP000031327">
    <property type="component" value="Unassembled WGS sequence"/>
</dbReference>
<dbReference type="PANTHER" id="PTHR30249:SF0">
    <property type="entry name" value="PLASTIDAL GLYCOLATE_GLYCERATE TRANSLOCATOR 1, CHLOROPLASTIC"/>
    <property type="match status" value="1"/>
</dbReference>
<feature type="transmembrane region" description="Helical" evidence="5">
    <location>
        <begin position="141"/>
        <end position="164"/>
    </location>
</feature>
<evidence type="ECO:0000256" key="5">
    <source>
        <dbReference type="SAM" id="Phobius"/>
    </source>
</evidence>
<dbReference type="EMBL" id="JWIC01000004">
    <property type="protein sequence ID" value="KID58410.1"/>
    <property type="molecule type" value="Genomic_DNA"/>
</dbReference>
<comment type="caution">
    <text evidence="6">The sequence shown here is derived from an EMBL/GenBank/DDBJ whole genome shotgun (WGS) entry which is preliminary data.</text>
</comment>
<name>A0A0C1QGC8_9GAMM</name>
<proteinExistence type="predicted"/>
<accession>A0A0C1QGC8</accession>
<dbReference type="OrthoDB" id="9811701at2"/>
<sequence length="229" mass="24408">MISILACALTTLLFLVTRKIYLTWPSPLLNPVLICIAMISVLLLISGVSYDQYFHASRPINWLLEPAVVALAYPLYQQFTYIKPVFALLTLCAFVGISLSTLIAYIICILLDAGDVLTSTMMALSVTTPITLLITESLGGLPSIAAAMVILIGVLGGVFGVYCLSLFNVTQPQAKGIALGVSCHAIGTAAAMEHHPLAGAFASAAMILSAMISAFWVPILFTILNHLNH</sequence>
<evidence type="ECO:0000256" key="3">
    <source>
        <dbReference type="ARBA" id="ARBA00022989"/>
    </source>
</evidence>
<dbReference type="AlphaFoldDB" id="A0A0C1QGC8"/>
<gene>
    <name evidence="6" type="ORF">JF50_07005</name>
</gene>
<dbReference type="InterPro" id="IPR007300">
    <property type="entry name" value="CidB/LrgB"/>
</dbReference>
<evidence type="ECO:0000313" key="7">
    <source>
        <dbReference type="Proteomes" id="UP000031327"/>
    </source>
</evidence>
<evidence type="ECO:0000313" key="6">
    <source>
        <dbReference type="EMBL" id="KID58410.1"/>
    </source>
</evidence>
<feature type="transmembrane region" description="Helical" evidence="5">
    <location>
        <begin position="85"/>
        <end position="109"/>
    </location>
</feature>
<dbReference type="GO" id="GO:0016020">
    <property type="term" value="C:membrane"/>
    <property type="evidence" value="ECO:0007669"/>
    <property type="project" value="UniProtKB-SubCell"/>
</dbReference>
<keyword evidence="2 5" id="KW-0812">Transmembrane</keyword>
<dbReference type="Pfam" id="PF04172">
    <property type="entry name" value="LrgB"/>
    <property type="match status" value="1"/>
</dbReference>
<organism evidence="6 7">
    <name type="scientific">Pseudoalteromonas luteoviolacea</name>
    <dbReference type="NCBI Taxonomy" id="43657"/>
    <lineage>
        <taxon>Bacteria</taxon>
        <taxon>Pseudomonadati</taxon>
        <taxon>Pseudomonadota</taxon>
        <taxon>Gammaproteobacteria</taxon>
        <taxon>Alteromonadales</taxon>
        <taxon>Pseudoalteromonadaceae</taxon>
        <taxon>Pseudoalteromonas</taxon>
    </lineage>
</organism>
<dbReference type="PANTHER" id="PTHR30249">
    <property type="entry name" value="PUTATIVE SEROTONIN TRANSPORTER"/>
    <property type="match status" value="1"/>
</dbReference>
<evidence type="ECO:0000256" key="2">
    <source>
        <dbReference type="ARBA" id="ARBA00022692"/>
    </source>
</evidence>
<comment type="subcellular location">
    <subcellularLocation>
        <location evidence="1">Membrane</location>
        <topology evidence="1">Multi-pass membrane protein</topology>
    </subcellularLocation>
</comment>
<keyword evidence="4 5" id="KW-0472">Membrane</keyword>
<evidence type="ECO:0000256" key="1">
    <source>
        <dbReference type="ARBA" id="ARBA00004141"/>
    </source>
</evidence>
<protein>
    <submittedName>
        <fullName evidence="6">Membrane protein</fullName>
    </submittedName>
</protein>
<keyword evidence="3 5" id="KW-1133">Transmembrane helix</keyword>
<dbReference type="RefSeq" id="WP_039608699.1">
    <property type="nucleotide sequence ID" value="NZ_JWIC01000004.1"/>
</dbReference>
<feature type="transmembrane region" description="Helical" evidence="5">
    <location>
        <begin position="198"/>
        <end position="224"/>
    </location>
</feature>
<feature type="transmembrane region" description="Helical" evidence="5">
    <location>
        <begin position="28"/>
        <end position="50"/>
    </location>
</feature>